<proteinExistence type="predicted"/>
<organism evidence="1 2">
    <name type="scientific">Roseovarius mucosus</name>
    <dbReference type="NCBI Taxonomy" id="215743"/>
    <lineage>
        <taxon>Bacteria</taxon>
        <taxon>Pseudomonadati</taxon>
        <taxon>Pseudomonadota</taxon>
        <taxon>Alphaproteobacteria</taxon>
        <taxon>Rhodobacterales</taxon>
        <taxon>Roseobacteraceae</taxon>
        <taxon>Roseovarius</taxon>
    </lineage>
</organism>
<dbReference type="RefSeq" id="WP_237183501.1">
    <property type="nucleotide sequence ID" value="NZ_CP020474.1"/>
</dbReference>
<reference evidence="1 2" key="1">
    <citation type="submission" date="2017-03" db="EMBL/GenBank/DDBJ databases">
        <title>Genome Sequence of Roseovarius mucosus strain SMR3 Isolated from a culture of the Diatom Skeletonema marinoi.</title>
        <authorList>
            <person name="Topel M."/>
            <person name="Pinder M."/>
            <person name="Johansson O.N."/>
            <person name="Kourtchenko O."/>
            <person name="Godhe A."/>
            <person name="Clarke A.K."/>
        </authorList>
    </citation>
    <scope>NUCLEOTIDE SEQUENCE [LARGE SCALE GENOMIC DNA]</scope>
    <source>
        <strain evidence="1 2">SMR3</strain>
    </source>
</reference>
<accession>A0A1V0RIG0</accession>
<dbReference type="InterPro" id="IPR011990">
    <property type="entry name" value="TPR-like_helical_dom_sf"/>
</dbReference>
<evidence type="ECO:0008006" key="3">
    <source>
        <dbReference type="Google" id="ProtNLM"/>
    </source>
</evidence>
<dbReference type="AlphaFoldDB" id="A0A1V0RIG0"/>
<evidence type="ECO:0000313" key="1">
    <source>
        <dbReference type="EMBL" id="ARE81540.1"/>
    </source>
</evidence>
<protein>
    <recommendedName>
        <fullName evidence="3">Tetratricopeptide repeat protein</fullName>
    </recommendedName>
</protein>
<dbReference type="KEGG" id="rmm:ROSMUCSMR3_00026"/>
<dbReference type="Gene3D" id="1.25.40.10">
    <property type="entry name" value="Tetratricopeptide repeat domain"/>
    <property type="match status" value="1"/>
</dbReference>
<sequence>MSFVEMNMFAPRTWGFERGDAEMQVARAAGWSRADLVWERLTEAGCACYQAGDRLGAARMLRRAGWVARLFFSARDLRRATSLANLAVLARDAGQGARAEQLQKRALTLWRTAPEVAGGLVFKPRSRSSLFHLRMEALHRDTFHDNMRKRYRAIAADSDQALRQLLAGARPERPISARWRGEKPPVFDDGRKFLAAALLIAEG</sequence>
<evidence type="ECO:0000313" key="2">
    <source>
        <dbReference type="Proteomes" id="UP000192273"/>
    </source>
</evidence>
<dbReference type="Proteomes" id="UP000192273">
    <property type="component" value="Chromosome"/>
</dbReference>
<gene>
    <name evidence="1" type="ORF">ROSMUCSMR3_00026</name>
</gene>
<name>A0A1V0RIG0_9RHOB</name>
<keyword evidence="2" id="KW-1185">Reference proteome</keyword>
<dbReference type="EMBL" id="CP020474">
    <property type="protein sequence ID" value="ARE81540.1"/>
    <property type="molecule type" value="Genomic_DNA"/>
</dbReference>